<evidence type="ECO:0000256" key="2">
    <source>
        <dbReference type="ARBA" id="ARBA00007935"/>
    </source>
</evidence>
<gene>
    <name evidence="9" type="ORF">EV193_107264</name>
</gene>
<keyword evidence="10" id="KW-1185">Reference proteome</keyword>
<evidence type="ECO:0000313" key="10">
    <source>
        <dbReference type="Proteomes" id="UP000294257"/>
    </source>
</evidence>
<feature type="transmembrane region" description="Helical" evidence="8">
    <location>
        <begin position="144"/>
        <end position="164"/>
    </location>
</feature>
<feature type="transmembrane region" description="Helical" evidence="8">
    <location>
        <begin position="93"/>
        <end position="112"/>
    </location>
</feature>
<name>A0A4V2ES74_9PSEU</name>
<evidence type="ECO:0000256" key="8">
    <source>
        <dbReference type="SAM" id="Phobius"/>
    </source>
</evidence>
<keyword evidence="3" id="KW-0813">Transport</keyword>
<dbReference type="SUPFAM" id="SSF81345">
    <property type="entry name" value="ABC transporter involved in vitamin B12 uptake, BtuC"/>
    <property type="match status" value="1"/>
</dbReference>
<proteinExistence type="inferred from homology"/>
<keyword evidence="6 8" id="KW-1133">Transmembrane helix</keyword>
<keyword evidence="7 8" id="KW-0472">Membrane</keyword>
<keyword evidence="5 8" id="KW-0812">Transmembrane</keyword>
<dbReference type="CDD" id="cd06550">
    <property type="entry name" value="TM_ABC_iron-siderophores_like"/>
    <property type="match status" value="1"/>
</dbReference>
<dbReference type="AlphaFoldDB" id="A0A4V2ES74"/>
<dbReference type="GO" id="GO:0033214">
    <property type="term" value="P:siderophore-iron import into cell"/>
    <property type="evidence" value="ECO:0007669"/>
    <property type="project" value="TreeGrafter"/>
</dbReference>
<dbReference type="Proteomes" id="UP000294257">
    <property type="component" value="Unassembled WGS sequence"/>
</dbReference>
<dbReference type="PANTHER" id="PTHR30472">
    <property type="entry name" value="FERRIC ENTEROBACTIN TRANSPORT SYSTEM PERMEASE PROTEIN"/>
    <property type="match status" value="1"/>
</dbReference>
<dbReference type="EMBL" id="SGWQ01000007">
    <property type="protein sequence ID" value="RZS36583.1"/>
    <property type="molecule type" value="Genomic_DNA"/>
</dbReference>
<protein>
    <submittedName>
        <fullName evidence="9">Iron complex transport system permease protein</fullName>
    </submittedName>
</protein>
<feature type="transmembrane region" description="Helical" evidence="8">
    <location>
        <begin position="194"/>
        <end position="217"/>
    </location>
</feature>
<comment type="caution">
    <text evidence="9">The sequence shown here is derived from an EMBL/GenBank/DDBJ whole genome shotgun (WGS) entry which is preliminary data.</text>
</comment>
<evidence type="ECO:0000256" key="1">
    <source>
        <dbReference type="ARBA" id="ARBA00004651"/>
    </source>
</evidence>
<dbReference type="InterPro" id="IPR037294">
    <property type="entry name" value="ABC_BtuC-like"/>
</dbReference>
<dbReference type="RefSeq" id="WP_165401453.1">
    <property type="nucleotide sequence ID" value="NZ_SGWQ01000007.1"/>
</dbReference>
<feature type="transmembrane region" description="Helical" evidence="8">
    <location>
        <begin position="237"/>
        <end position="263"/>
    </location>
</feature>
<feature type="transmembrane region" description="Helical" evidence="8">
    <location>
        <begin position="118"/>
        <end position="137"/>
    </location>
</feature>
<comment type="similarity">
    <text evidence="2">Belongs to the binding-protein-dependent transport system permease family. FecCD subfamily.</text>
</comment>
<evidence type="ECO:0000313" key="9">
    <source>
        <dbReference type="EMBL" id="RZS36583.1"/>
    </source>
</evidence>
<feature type="transmembrane region" description="Helical" evidence="8">
    <location>
        <begin position="304"/>
        <end position="323"/>
    </location>
</feature>
<dbReference type="InterPro" id="IPR000522">
    <property type="entry name" value="ABC_transptr_permease_BtuC"/>
</dbReference>
<dbReference type="GO" id="GO:0022857">
    <property type="term" value="F:transmembrane transporter activity"/>
    <property type="evidence" value="ECO:0007669"/>
    <property type="project" value="InterPro"/>
</dbReference>
<evidence type="ECO:0000256" key="4">
    <source>
        <dbReference type="ARBA" id="ARBA00022475"/>
    </source>
</evidence>
<dbReference type="GO" id="GO:0005886">
    <property type="term" value="C:plasma membrane"/>
    <property type="evidence" value="ECO:0007669"/>
    <property type="project" value="UniProtKB-SubCell"/>
</dbReference>
<feature type="transmembrane region" description="Helical" evidence="8">
    <location>
        <begin position="63"/>
        <end position="81"/>
    </location>
</feature>
<organism evidence="9 10">
    <name type="scientific">Herbihabitans rhizosphaerae</name>
    <dbReference type="NCBI Taxonomy" id="1872711"/>
    <lineage>
        <taxon>Bacteria</taxon>
        <taxon>Bacillati</taxon>
        <taxon>Actinomycetota</taxon>
        <taxon>Actinomycetes</taxon>
        <taxon>Pseudonocardiales</taxon>
        <taxon>Pseudonocardiaceae</taxon>
        <taxon>Herbihabitans</taxon>
    </lineage>
</organism>
<evidence type="ECO:0000256" key="7">
    <source>
        <dbReference type="ARBA" id="ARBA00023136"/>
    </source>
</evidence>
<keyword evidence="4" id="KW-1003">Cell membrane</keyword>
<dbReference type="PANTHER" id="PTHR30472:SF24">
    <property type="entry name" value="FERRIC ENTEROBACTIN TRANSPORT SYSTEM PERMEASE PROTEIN FEPG"/>
    <property type="match status" value="1"/>
</dbReference>
<reference evidence="9 10" key="1">
    <citation type="submission" date="2019-02" db="EMBL/GenBank/DDBJ databases">
        <title>Genomic Encyclopedia of Type Strains, Phase IV (KMG-IV): sequencing the most valuable type-strain genomes for metagenomic binning, comparative biology and taxonomic classification.</title>
        <authorList>
            <person name="Goeker M."/>
        </authorList>
    </citation>
    <scope>NUCLEOTIDE SEQUENCE [LARGE SCALE GENOMIC DNA]</scope>
    <source>
        <strain evidence="9 10">DSM 101727</strain>
    </source>
</reference>
<evidence type="ECO:0000256" key="6">
    <source>
        <dbReference type="ARBA" id="ARBA00022989"/>
    </source>
</evidence>
<evidence type="ECO:0000256" key="5">
    <source>
        <dbReference type="ARBA" id="ARBA00022692"/>
    </source>
</evidence>
<evidence type="ECO:0000256" key="3">
    <source>
        <dbReference type="ARBA" id="ARBA00022448"/>
    </source>
</evidence>
<comment type="subcellular location">
    <subcellularLocation>
        <location evidence="1">Cell membrane</location>
        <topology evidence="1">Multi-pass membrane protein</topology>
    </subcellularLocation>
</comment>
<dbReference type="Gene3D" id="1.10.3470.10">
    <property type="entry name" value="ABC transporter involved in vitamin B12 uptake, BtuC"/>
    <property type="match status" value="1"/>
</dbReference>
<sequence>MKALRARPVAVGALLAVVIVCVGVYALTSGEVRLSVPDVLDSLLGNGNPVSDTVVLRLRLPRVLTAILVGAALAVSGAVMQSLTRNVLGSPDFLGIVYGATTGALITIIWIGGTLAEISFGAFVGGMATAMLMYVLLYRRGLHGFRLVLVGVGLSAMLVAFNQYLITRAVLYEALAAQAWMTGSLNLRGWNDVLAMGVVLAVLLPAALLGARALGALELGEEMAAGLGVPVRAARAAFLAISVALAAVATAVTGPIVFVALIAPQVARRLTGSQGPGLLPAALLGATLLLAGDVAVQRLFPTSQLPVGIATSMVGGLYLAWLLSSEWRQRSR</sequence>
<dbReference type="Pfam" id="PF01032">
    <property type="entry name" value="FecCD"/>
    <property type="match status" value="1"/>
</dbReference>
<accession>A0A4V2ES74</accession>